<feature type="region of interest" description="Disordered" evidence="1">
    <location>
        <begin position="1"/>
        <end position="20"/>
    </location>
</feature>
<name>A0A382ZQX1_9ZZZZ</name>
<dbReference type="AlphaFoldDB" id="A0A382ZQX1"/>
<accession>A0A382ZQX1</accession>
<protein>
    <submittedName>
        <fullName evidence="2">Uncharacterized protein</fullName>
    </submittedName>
</protein>
<evidence type="ECO:0000256" key="1">
    <source>
        <dbReference type="SAM" id="MobiDB-lite"/>
    </source>
</evidence>
<gene>
    <name evidence="2" type="ORF">METZ01_LOCUS450483</name>
</gene>
<dbReference type="EMBL" id="UINC01185761">
    <property type="protein sequence ID" value="SVD97629.1"/>
    <property type="molecule type" value="Genomic_DNA"/>
</dbReference>
<reference evidence="2" key="1">
    <citation type="submission" date="2018-05" db="EMBL/GenBank/DDBJ databases">
        <authorList>
            <person name="Lanie J.A."/>
            <person name="Ng W.-L."/>
            <person name="Kazmierczak K.M."/>
            <person name="Andrzejewski T.M."/>
            <person name="Davidsen T.M."/>
            <person name="Wayne K.J."/>
            <person name="Tettelin H."/>
            <person name="Glass J.I."/>
            <person name="Rusch D."/>
            <person name="Podicherti R."/>
            <person name="Tsui H.-C.T."/>
            <person name="Winkler M.E."/>
        </authorList>
    </citation>
    <scope>NUCLEOTIDE SEQUENCE</scope>
</reference>
<sequence>MDDSVFPDPTPTTPDPYRPPQVEAIFRQIRELVASARPMPLSSSSMVNQEELLA</sequence>
<proteinExistence type="predicted"/>
<feature type="compositionally biased region" description="Pro residues" evidence="1">
    <location>
        <begin position="8"/>
        <end position="19"/>
    </location>
</feature>
<organism evidence="2">
    <name type="scientific">marine metagenome</name>
    <dbReference type="NCBI Taxonomy" id="408172"/>
    <lineage>
        <taxon>unclassified sequences</taxon>
        <taxon>metagenomes</taxon>
        <taxon>ecological metagenomes</taxon>
    </lineage>
</organism>
<feature type="non-terminal residue" evidence="2">
    <location>
        <position position="54"/>
    </location>
</feature>
<evidence type="ECO:0000313" key="2">
    <source>
        <dbReference type="EMBL" id="SVD97629.1"/>
    </source>
</evidence>